<proteinExistence type="predicted"/>
<dbReference type="Gene3D" id="3.40.50.720">
    <property type="entry name" value="NAD(P)-binding Rossmann-like Domain"/>
    <property type="match status" value="1"/>
</dbReference>
<dbReference type="InterPro" id="IPR036721">
    <property type="entry name" value="RCK_C_sf"/>
</dbReference>
<dbReference type="PANTHER" id="PTHR43833">
    <property type="entry name" value="POTASSIUM CHANNEL PROTEIN 2-RELATED-RELATED"/>
    <property type="match status" value="1"/>
</dbReference>
<dbReference type="GO" id="GO:0008324">
    <property type="term" value="F:monoatomic cation transmembrane transporter activity"/>
    <property type="evidence" value="ECO:0007669"/>
    <property type="project" value="InterPro"/>
</dbReference>
<comment type="caution">
    <text evidence="2">The sequence shown here is derived from an EMBL/GenBank/DDBJ whole genome shotgun (WGS) entry which is preliminary data.</text>
</comment>
<sequence>MKEGKKSGFGIIGLGRFGMALTKTLAEADAEVMVIDEDESKLRRVRNYVQDAFKLGKLTKEALEDTGIGECETVVVCIGERVDVSLLTTLNVINLGVPRVIAKADSIEHGIILERIGAEVVHPEMETATRLAAVLLESAALDMMNLNDDYVVSEIKVNNWLNGKSVRDLHLEKYALKMIALERGSSSTIVNFSQEDIVAGGDAIAVIGKFSDVDRFERKVMNRE</sequence>
<dbReference type="SUPFAM" id="SSF116726">
    <property type="entry name" value="TrkA C-terminal domain-like"/>
    <property type="match status" value="1"/>
</dbReference>
<dbReference type="Gene3D" id="3.30.70.1450">
    <property type="entry name" value="Regulator of K+ conductance, C-terminal domain"/>
    <property type="match status" value="1"/>
</dbReference>
<keyword evidence="3" id="KW-1185">Reference proteome</keyword>
<dbReference type="PROSITE" id="PS51202">
    <property type="entry name" value="RCK_C"/>
    <property type="match status" value="1"/>
</dbReference>
<dbReference type="AlphaFoldDB" id="A0A923NN24"/>
<name>A0A923NN24_9FIRM</name>
<evidence type="ECO:0000313" key="3">
    <source>
        <dbReference type="Proteomes" id="UP000602647"/>
    </source>
</evidence>
<reference evidence="2" key="1">
    <citation type="submission" date="2020-08" db="EMBL/GenBank/DDBJ databases">
        <title>Genome public.</title>
        <authorList>
            <person name="Liu C."/>
            <person name="Sun Q."/>
        </authorList>
    </citation>
    <scope>NUCLEOTIDE SEQUENCE</scope>
    <source>
        <strain evidence="2">BX12</strain>
    </source>
</reference>
<dbReference type="PANTHER" id="PTHR43833:SF7">
    <property type="entry name" value="KTR SYSTEM POTASSIUM UPTAKE PROTEIN C"/>
    <property type="match status" value="1"/>
</dbReference>
<feature type="domain" description="RCK C-terminal" evidence="1">
    <location>
        <begin position="138"/>
        <end position="222"/>
    </location>
</feature>
<dbReference type="EMBL" id="JACRYT010000010">
    <property type="protein sequence ID" value="MBC6680162.1"/>
    <property type="molecule type" value="Genomic_DNA"/>
</dbReference>
<dbReference type="InterPro" id="IPR006037">
    <property type="entry name" value="RCK_C"/>
</dbReference>
<dbReference type="InterPro" id="IPR003148">
    <property type="entry name" value="RCK_N"/>
</dbReference>
<dbReference type="GO" id="GO:0006813">
    <property type="term" value="P:potassium ion transport"/>
    <property type="evidence" value="ECO:0007669"/>
    <property type="project" value="InterPro"/>
</dbReference>
<dbReference type="SUPFAM" id="SSF51735">
    <property type="entry name" value="NAD(P)-binding Rossmann-fold domains"/>
    <property type="match status" value="1"/>
</dbReference>
<protein>
    <submittedName>
        <fullName evidence="2">TrkA family potassium uptake protein</fullName>
    </submittedName>
</protein>
<dbReference type="RefSeq" id="WP_187303263.1">
    <property type="nucleotide sequence ID" value="NZ_CBCTON010000021.1"/>
</dbReference>
<organism evidence="2 3">
    <name type="scientific">Zhenpiania hominis</name>
    <dbReference type="NCBI Taxonomy" id="2763644"/>
    <lineage>
        <taxon>Bacteria</taxon>
        <taxon>Bacillati</taxon>
        <taxon>Bacillota</taxon>
        <taxon>Clostridia</taxon>
        <taxon>Peptostreptococcales</taxon>
        <taxon>Anaerovoracaceae</taxon>
        <taxon>Zhenpiania</taxon>
    </lineage>
</organism>
<dbReference type="InterPro" id="IPR050721">
    <property type="entry name" value="Trk_Ktr_HKT_K-transport"/>
</dbReference>
<dbReference type="Proteomes" id="UP000602647">
    <property type="component" value="Unassembled WGS sequence"/>
</dbReference>
<dbReference type="InterPro" id="IPR036291">
    <property type="entry name" value="NAD(P)-bd_dom_sf"/>
</dbReference>
<evidence type="ECO:0000313" key="2">
    <source>
        <dbReference type="EMBL" id="MBC6680162.1"/>
    </source>
</evidence>
<gene>
    <name evidence="2" type="ORF">H9L42_09985</name>
</gene>
<evidence type="ECO:0000259" key="1">
    <source>
        <dbReference type="PROSITE" id="PS51202"/>
    </source>
</evidence>
<accession>A0A923NN24</accession>
<dbReference type="Pfam" id="PF02254">
    <property type="entry name" value="TrkA_N"/>
    <property type="match status" value="1"/>
</dbReference>